<evidence type="ECO:0000256" key="5">
    <source>
        <dbReference type="SAM" id="Phobius"/>
    </source>
</evidence>
<dbReference type="GO" id="GO:0022857">
    <property type="term" value="F:transmembrane transporter activity"/>
    <property type="evidence" value="ECO:0007669"/>
    <property type="project" value="InterPro"/>
</dbReference>
<dbReference type="GO" id="GO:0006820">
    <property type="term" value="P:monoatomic anion transport"/>
    <property type="evidence" value="ECO:0007669"/>
    <property type="project" value="TreeGrafter"/>
</dbReference>
<organism evidence="7 8">
    <name type="scientific">Steinernema hermaphroditum</name>
    <dbReference type="NCBI Taxonomy" id="289476"/>
    <lineage>
        <taxon>Eukaryota</taxon>
        <taxon>Metazoa</taxon>
        <taxon>Ecdysozoa</taxon>
        <taxon>Nematoda</taxon>
        <taxon>Chromadorea</taxon>
        <taxon>Rhabditida</taxon>
        <taxon>Tylenchina</taxon>
        <taxon>Panagrolaimomorpha</taxon>
        <taxon>Strongyloidoidea</taxon>
        <taxon>Steinernematidae</taxon>
        <taxon>Steinernema</taxon>
    </lineage>
</organism>
<dbReference type="PROSITE" id="PS50850">
    <property type="entry name" value="MFS"/>
    <property type="match status" value="1"/>
</dbReference>
<evidence type="ECO:0000256" key="1">
    <source>
        <dbReference type="ARBA" id="ARBA00004141"/>
    </source>
</evidence>
<evidence type="ECO:0000256" key="2">
    <source>
        <dbReference type="ARBA" id="ARBA00022692"/>
    </source>
</evidence>
<dbReference type="GO" id="GO:0016020">
    <property type="term" value="C:membrane"/>
    <property type="evidence" value="ECO:0007669"/>
    <property type="project" value="UniProtKB-SubCell"/>
</dbReference>
<feature type="transmembrane region" description="Helical" evidence="5">
    <location>
        <begin position="190"/>
        <end position="211"/>
    </location>
</feature>
<feature type="domain" description="Major facilitator superfamily (MFS) profile" evidence="6">
    <location>
        <begin position="54"/>
        <end position="480"/>
    </location>
</feature>
<feature type="transmembrane region" description="Helical" evidence="5">
    <location>
        <begin position="129"/>
        <end position="148"/>
    </location>
</feature>
<reference evidence="7" key="1">
    <citation type="submission" date="2023-06" db="EMBL/GenBank/DDBJ databases">
        <title>Genomic analysis of the entomopathogenic nematode Steinernema hermaphroditum.</title>
        <authorList>
            <person name="Schwarz E.M."/>
            <person name="Heppert J.K."/>
            <person name="Baniya A."/>
            <person name="Schwartz H.T."/>
            <person name="Tan C.-H."/>
            <person name="Antoshechkin I."/>
            <person name="Sternberg P.W."/>
            <person name="Goodrich-Blair H."/>
            <person name="Dillman A.R."/>
        </authorList>
    </citation>
    <scope>NUCLEOTIDE SEQUENCE</scope>
    <source>
        <strain evidence="7">PS9179</strain>
        <tissue evidence="7">Whole animal</tissue>
    </source>
</reference>
<feature type="transmembrane region" description="Helical" evidence="5">
    <location>
        <begin position="388"/>
        <end position="406"/>
    </location>
</feature>
<dbReference type="InterPro" id="IPR036259">
    <property type="entry name" value="MFS_trans_sf"/>
</dbReference>
<dbReference type="Gene3D" id="1.20.1250.20">
    <property type="entry name" value="MFS general substrate transporter like domains"/>
    <property type="match status" value="2"/>
</dbReference>
<dbReference type="AlphaFoldDB" id="A0AA39M655"/>
<dbReference type="SUPFAM" id="SSF103473">
    <property type="entry name" value="MFS general substrate transporter"/>
    <property type="match status" value="1"/>
</dbReference>
<feature type="transmembrane region" description="Helical" evidence="5">
    <location>
        <begin position="223"/>
        <end position="243"/>
    </location>
</feature>
<evidence type="ECO:0000256" key="4">
    <source>
        <dbReference type="ARBA" id="ARBA00023136"/>
    </source>
</evidence>
<feature type="transmembrane region" description="Helical" evidence="5">
    <location>
        <begin position="426"/>
        <end position="446"/>
    </location>
</feature>
<sequence length="506" mass="55191">MGALQGSIQPDGYVGRPPLYSLESIRFRIVLLMMFAMLSSYTIRNSSGLTMVCMVNATGLGAKLSNPTQTSMDECPSSFKQEGLDDSGYNGEFLWSSSEQGLTFTAMSFGALLTTLPSGMLADKFGPKLIALFSISAMALLSYLQPFLADFHLMAFTIANFLIGACGGCTTPCMTSLASRWFPKDERSTLNAIYTSGMQLAGVLIGLVAPLLCSSRVLGGWPLVYYVQAFMATAWATLWIPFVSNHVENNRRIGEVERGYITRNTVVRKNQNKKMFPWRKALLSPPFLAVLLVRTTVHTQDRINVSYTATYIRDVLRTDLRTNGLYTSLPFVAHIASKILVSLLADYLKRRRVMSHTVSVRVFQLISNIGTALCFLGLDGFADCSHTSLGLLFLILRNVFIAFVSAGEHTSALSIAPPHSGTVNSASTFTASVVGTAALYLVGIVLETKSSAGWTFIFVSLAILNIISGLFFVIFGSADVQDWAKPKDLKNVYSVSGIDAKSYLKV</sequence>
<dbReference type="Pfam" id="PF07690">
    <property type="entry name" value="MFS_1"/>
    <property type="match status" value="1"/>
</dbReference>
<comment type="caution">
    <text evidence="7">The sequence shown here is derived from an EMBL/GenBank/DDBJ whole genome shotgun (WGS) entry which is preliminary data.</text>
</comment>
<dbReference type="InterPro" id="IPR011701">
    <property type="entry name" value="MFS"/>
</dbReference>
<dbReference type="PANTHER" id="PTHR11662:SF405">
    <property type="entry name" value="PROTEIN CBG12249"/>
    <property type="match status" value="1"/>
</dbReference>
<feature type="transmembrane region" description="Helical" evidence="5">
    <location>
        <begin position="325"/>
        <end position="348"/>
    </location>
</feature>
<keyword evidence="8" id="KW-1185">Reference proteome</keyword>
<accession>A0AA39M655</accession>
<feature type="transmembrane region" description="Helical" evidence="5">
    <location>
        <begin position="452"/>
        <end position="475"/>
    </location>
</feature>
<dbReference type="EMBL" id="JAUCMV010000001">
    <property type="protein sequence ID" value="KAK0422223.1"/>
    <property type="molecule type" value="Genomic_DNA"/>
</dbReference>
<evidence type="ECO:0000256" key="3">
    <source>
        <dbReference type="ARBA" id="ARBA00022989"/>
    </source>
</evidence>
<dbReference type="InterPro" id="IPR020846">
    <property type="entry name" value="MFS_dom"/>
</dbReference>
<keyword evidence="3 5" id="KW-1133">Transmembrane helix</keyword>
<evidence type="ECO:0000313" key="7">
    <source>
        <dbReference type="EMBL" id="KAK0422223.1"/>
    </source>
</evidence>
<evidence type="ECO:0000259" key="6">
    <source>
        <dbReference type="PROSITE" id="PS50850"/>
    </source>
</evidence>
<dbReference type="PANTHER" id="PTHR11662">
    <property type="entry name" value="SOLUTE CARRIER FAMILY 17"/>
    <property type="match status" value="1"/>
</dbReference>
<dbReference type="Proteomes" id="UP001175271">
    <property type="component" value="Unassembled WGS sequence"/>
</dbReference>
<gene>
    <name evidence="7" type="ORF">QR680_007442</name>
</gene>
<dbReference type="InterPro" id="IPR050382">
    <property type="entry name" value="MFS_Na/Anion_cotransporter"/>
</dbReference>
<comment type="subcellular location">
    <subcellularLocation>
        <location evidence="1">Membrane</location>
        <topology evidence="1">Multi-pass membrane protein</topology>
    </subcellularLocation>
</comment>
<dbReference type="FunFam" id="1.20.1250.20:FF:000532">
    <property type="entry name" value="SLC (SoLute Carrier) homolog"/>
    <property type="match status" value="1"/>
</dbReference>
<protein>
    <recommendedName>
        <fullName evidence="6">Major facilitator superfamily (MFS) profile domain-containing protein</fullName>
    </recommendedName>
</protein>
<feature type="transmembrane region" description="Helical" evidence="5">
    <location>
        <begin position="154"/>
        <end position="178"/>
    </location>
</feature>
<proteinExistence type="predicted"/>
<keyword evidence="2 5" id="KW-0812">Transmembrane</keyword>
<feature type="transmembrane region" description="Helical" evidence="5">
    <location>
        <begin position="25"/>
        <end position="43"/>
    </location>
</feature>
<feature type="transmembrane region" description="Helical" evidence="5">
    <location>
        <begin position="360"/>
        <end position="382"/>
    </location>
</feature>
<name>A0AA39M655_9BILA</name>
<keyword evidence="4 5" id="KW-0472">Membrane</keyword>
<evidence type="ECO:0000313" key="8">
    <source>
        <dbReference type="Proteomes" id="UP001175271"/>
    </source>
</evidence>